<dbReference type="GO" id="GO:0016239">
    <property type="term" value="P:positive regulation of macroautophagy"/>
    <property type="evidence" value="ECO:0007669"/>
    <property type="project" value="TreeGrafter"/>
</dbReference>
<gene>
    <name evidence="3" type="ORF">Esi_0000_0202</name>
</gene>
<dbReference type="PANTHER" id="PTHR46200:SF1">
    <property type="entry name" value="GATOR COMPLEX PROTEIN WDR24"/>
    <property type="match status" value="1"/>
</dbReference>
<evidence type="ECO:0000256" key="2">
    <source>
        <dbReference type="ARBA" id="ARBA00022737"/>
    </source>
</evidence>
<keyword evidence="1" id="KW-0853">WD repeat</keyword>
<dbReference type="GO" id="GO:0061700">
    <property type="term" value="C:GATOR2 complex"/>
    <property type="evidence" value="ECO:0007669"/>
    <property type="project" value="TreeGrafter"/>
</dbReference>
<protein>
    <submittedName>
        <fullName evidence="3">Uncharacterized protein</fullName>
    </submittedName>
</protein>
<dbReference type="EMBL" id="FN647682">
    <property type="protein sequence ID" value="CBN76537.1"/>
    <property type="molecule type" value="Genomic_DNA"/>
</dbReference>
<reference evidence="3 4" key="1">
    <citation type="journal article" date="2010" name="Nature">
        <title>The Ectocarpus genome and the independent evolution of multicellularity in brown algae.</title>
        <authorList>
            <person name="Cock J.M."/>
            <person name="Sterck L."/>
            <person name="Rouze P."/>
            <person name="Scornet D."/>
            <person name="Allen A.E."/>
            <person name="Amoutzias G."/>
            <person name="Anthouard V."/>
            <person name="Artiguenave F."/>
            <person name="Aury J.M."/>
            <person name="Badger J.H."/>
            <person name="Beszteri B."/>
            <person name="Billiau K."/>
            <person name="Bonnet E."/>
            <person name="Bothwell J.H."/>
            <person name="Bowler C."/>
            <person name="Boyen C."/>
            <person name="Brownlee C."/>
            <person name="Carrano C.J."/>
            <person name="Charrier B."/>
            <person name="Cho G.Y."/>
            <person name="Coelho S.M."/>
            <person name="Collen J."/>
            <person name="Corre E."/>
            <person name="Da Silva C."/>
            <person name="Delage L."/>
            <person name="Delaroque N."/>
            <person name="Dittami S.M."/>
            <person name="Doulbeau S."/>
            <person name="Elias M."/>
            <person name="Farnham G."/>
            <person name="Gachon C.M."/>
            <person name="Gschloessl B."/>
            <person name="Heesch S."/>
            <person name="Jabbari K."/>
            <person name="Jubin C."/>
            <person name="Kawai H."/>
            <person name="Kimura K."/>
            <person name="Kloareg B."/>
            <person name="Kupper F.C."/>
            <person name="Lang D."/>
            <person name="Le Bail A."/>
            <person name="Leblanc C."/>
            <person name="Lerouge P."/>
            <person name="Lohr M."/>
            <person name="Lopez P.J."/>
            <person name="Martens C."/>
            <person name="Maumus F."/>
            <person name="Michel G."/>
            <person name="Miranda-Saavedra D."/>
            <person name="Morales J."/>
            <person name="Moreau H."/>
            <person name="Motomura T."/>
            <person name="Nagasato C."/>
            <person name="Napoli C.A."/>
            <person name="Nelson D.R."/>
            <person name="Nyvall-Collen P."/>
            <person name="Peters A.F."/>
            <person name="Pommier C."/>
            <person name="Potin P."/>
            <person name="Poulain J."/>
            <person name="Quesneville H."/>
            <person name="Read B."/>
            <person name="Rensing S.A."/>
            <person name="Ritter A."/>
            <person name="Rousvoal S."/>
            <person name="Samanta M."/>
            <person name="Samson G."/>
            <person name="Schroeder D.C."/>
            <person name="Segurens B."/>
            <person name="Strittmatter M."/>
            <person name="Tonon T."/>
            <person name="Tregear J.W."/>
            <person name="Valentin K."/>
            <person name="von Dassow P."/>
            <person name="Yamagishi T."/>
            <person name="Van de Peer Y."/>
            <person name="Wincker P."/>
        </authorList>
    </citation>
    <scope>NUCLEOTIDE SEQUENCE [LARGE SCALE GENOMIC DNA]</scope>
    <source>
        <strain evidence="4">Ec32 / CCAP1310/4</strain>
    </source>
</reference>
<dbReference type="InterPro" id="IPR037590">
    <property type="entry name" value="WDR24"/>
</dbReference>
<evidence type="ECO:0000313" key="3">
    <source>
        <dbReference type="EMBL" id="CBN76537.1"/>
    </source>
</evidence>
<evidence type="ECO:0000256" key="1">
    <source>
        <dbReference type="ARBA" id="ARBA00022574"/>
    </source>
</evidence>
<dbReference type="Proteomes" id="UP000002630">
    <property type="component" value="Linkage Group LG01"/>
</dbReference>
<keyword evidence="2" id="KW-0677">Repeat</keyword>
<dbReference type="GO" id="GO:0005829">
    <property type="term" value="C:cytosol"/>
    <property type="evidence" value="ECO:0007669"/>
    <property type="project" value="TreeGrafter"/>
</dbReference>
<keyword evidence="4" id="KW-1185">Reference proteome</keyword>
<dbReference type="InParanoid" id="D8LB28"/>
<dbReference type="OrthoDB" id="60955at2759"/>
<name>D8LB28_ECTSI</name>
<dbReference type="EMBL" id="FN649726">
    <property type="protein sequence ID" value="CBN76537.1"/>
    <property type="molecule type" value="Genomic_DNA"/>
</dbReference>
<proteinExistence type="predicted"/>
<evidence type="ECO:0000313" key="4">
    <source>
        <dbReference type="Proteomes" id="UP000002630"/>
    </source>
</evidence>
<dbReference type="PANTHER" id="PTHR46200">
    <property type="entry name" value="GATOR COMPLEX PROTEIN WDR24"/>
    <property type="match status" value="1"/>
</dbReference>
<organism evidence="3 4">
    <name type="scientific">Ectocarpus siliculosus</name>
    <name type="common">Brown alga</name>
    <name type="synonym">Conferva siliculosa</name>
    <dbReference type="NCBI Taxonomy" id="2880"/>
    <lineage>
        <taxon>Eukaryota</taxon>
        <taxon>Sar</taxon>
        <taxon>Stramenopiles</taxon>
        <taxon>Ochrophyta</taxon>
        <taxon>PX clade</taxon>
        <taxon>Phaeophyceae</taxon>
        <taxon>Ectocarpales</taxon>
        <taxon>Ectocarpaceae</taxon>
        <taxon>Ectocarpus</taxon>
    </lineage>
</organism>
<dbReference type="AlphaFoldDB" id="D8LB28"/>
<dbReference type="GO" id="GO:1904263">
    <property type="term" value="P:positive regulation of TORC1 signaling"/>
    <property type="evidence" value="ECO:0007669"/>
    <property type="project" value="TreeGrafter"/>
</dbReference>
<dbReference type="GO" id="GO:0005774">
    <property type="term" value="C:vacuolar membrane"/>
    <property type="evidence" value="ECO:0007669"/>
    <property type="project" value="TreeGrafter"/>
</dbReference>
<sequence length="82" mass="9026">MPIRVYPQPTRVYPFCSGCGTSRSTGTSTWCSKCARQASLCAVCDLPVVGLYIECPGCHHGGHAEHMMLTRTDIYAESPWDM</sequence>
<accession>D8LB28</accession>